<organism evidence="5 6">
    <name type="scientific">Streptomyces scabiei</name>
    <dbReference type="NCBI Taxonomy" id="1930"/>
    <lineage>
        <taxon>Bacteria</taxon>
        <taxon>Bacillati</taxon>
        <taxon>Actinomycetota</taxon>
        <taxon>Actinomycetes</taxon>
        <taxon>Kitasatosporales</taxon>
        <taxon>Streptomycetaceae</taxon>
        <taxon>Streptomyces</taxon>
    </lineage>
</organism>
<comment type="caution">
    <text evidence="5">The sequence shown here is derived from an EMBL/GenBank/DDBJ whole genome shotgun (WGS) entry which is preliminary data.</text>
</comment>
<evidence type="ECO:0000256" key="2">
    <source>
        <dbReference type="ARBA" id="ARBA00022679"/>
    </source>
</evidence>
<dbReference type="InterPro" id="IPR029063">
    <property type="entry name" value="SAM-dependent_MTases_sf"/>
</dbReference>
<keyword evidence="3" id="KW-0949">S-adenosyl-L-methionine</keyword>
<dbReference type="EMBL" id="BCMM01000001">
    <property type="protein sequence ID" value="GAQ59718.1"/>
    <property type="molecule type" value="Genomic_DNA"/>
</dbReference>
<keyword evidence="1" id="KW-0489">Methyltransferase</keyword>
<evidence type="ECO:0000259" key="4">
    <source>
        <dbReference type="Pfam" id="PF13649"/>
    </source>
</evidence>
<reference evidence="6" key="1">
    <citation type="submission" date="2015-11" db="EMBL/GenBank/DDBJ databases">
        <authorList>
            <consortium name="Cross-ministerial Strategic Innovation Promotion Program (SIP) consortium"/>
            <person name="Tomihama T."/>
            <person name="Ikenaga M."/>
            <person name="Sakai M."/>
            <person name="Okubo T."/>
            <person name="Ikeda S."/>
        </authorList>
    </citation>
    <scope>NUCLEOTIDE SEQUENCE [LARGE SCALE GENOMIC DNA]</scope>
    <source>
        <strain evidence="6">S58</strain>
    </source>
</reference>
<evidence type="ECO:0000256" key="3">
    <source>
        <dbReference type="ARBA" id="ARBA00022691"/>
    </source>
</evidence>
<dbReference type="SUPFAM" id="SSF53335">
    <property type="entry name" value="S-adenosyl-L-methionine-dependent methyltransferases"/>
    <property type="match status" value="1"/>
</dbReference>
<dbReference type="Gene3D" id="3.40.50.150">
    <property type="entry name" value="Vaccinia Virus protein VP39"/>
    <property type="match status" value="1"/>
</dbReference>
<proteinExistence type="predicted"/>
<dbReference type="AlphaFoldDB" id="A0A117EBQ0"/>
<sequence>MADYSLALDDSEIARYRLMADLAERRERELWTAAGVVSGARIADVGCGPGALSVRLADIAAPGGGGVWAVDRDAGALAVAAALAERSGVPVHTSTGSADATALPGGTFDVVMLRHVLAHNGGREQAIVDHLAELARPGGGTVYLVDIDATAFRLRGAPAAYEEMSERYLALHRRQGNDLAVGTRLDELLTAAGLEVGVYEGHINVMTPPPGMRGPAWAARDTLLAEGLVTPDDLARWDEEFRAAERSLSGLRFFGNTYIAVGRRA</sequence>
<dbReference type="GO" id="GO:0032259">
    <property type="term" value="P:methylation"/>
    <property type="evidence" value="ECO:0007669"/>
    <property type="project" value="UniProtKB-KW"/>
</dbReference>
<reference evidence="6" key="3">
    <citation type="submission" date="2016-02" db="EMBL/GenBank/DDBJ databases">
        <title>Draft genome of pathogenic Streptomyces sp. in Japan.</title>
        <authorList>
            <person name="Tomihama T."/>
            <person name="Ikenaga M."/>
            <person name="Sakai M."/>
            <person name="Okubo T."/>
            <person name="Ikeda S."/>
        </authorList>
    </citation>
    <scope>NUCLEOTIDE SEQUENCE [LARGE SCALE GENOMIC DNA]</scope>
    <source>
        <strain evidence="6">S58</strain>
    </source>
</reference>
<protein>
    <recommendedName>
        <fullName evidence="4">Methyltransferase domain-containing protein</fullName>
    </recommendedName>
</protein>
<dbReference type="PANTHER" id="PTHR43464:SF19">
    <property type="entry name" value="UBIQUINONE BIOSYNTHESIS O-METHYLTRANSFERASE, MITOCHONDRIAL"/>
    <property type="match status" value="1"/>
</dbReference>
<gene>
    <name evidence="5" type="ORF">SsS58_00056</name>
</gene>
<dbReference type="PANTHER" id="PTHR43464">
    <property type="entry name" value="METHYLTRANSFERASE"/>
    <property type="match status" value="1"/>
</dbReference>
<dbReference type="RefSeq" id="WP_059077919.1">
    <property type="nucleotide sequence ID" value="NZ_BCMM01000001.1"/>
</dbReference>
<keyword evidence="2" id="KW-0808">Transferase</keyword>
<evidence type="ECO:0000313" key="5">
    <source>
        <dbReference type="EMBL" id="GAQ59718.1"/>
    </source>
</evidence>
<dbReference type="InterPro" id="IPR041698">
    <property type="entry name" value="Methyltransf_25"/>
</dbReference>
<evidence type="ECO:0000313" key="6">
    <source>
        <dbReference type="Proteomes" id="UP000067448"/>
    </source>
</evidence>
<accession>A0A117EBQ0</accession>
<dbReference type="OrthoDB" id="9795634at2"/>
<evidence type="ECO:0000256" key="1">
    <source>
        <dbReference type="ARBA" id="ARBA00022603"/>
    </source>
</evidence>
<dbReference type="Pfam" id="PF13649">
    <property type="entry name" value="Methyltransf_25"/>
    <property type="match status" value="1"/>
</dbReference>
<dbReference type="Proteomes" id="UP000067448">
    <property type="component" value="Unassembled WGS sequence"/>
</dbReference>
<reference evidence="5 6" key="2">
    <citation type="journal article" date="2016" name="Genome Announc.">
        <title>Draft Genome Sequences of Streptomyces scabiei S58, Streptomyces turgidiscabies T45, and Streptomyces acidiscabies a10, the Pathogens of Potato Common Scab, Isolated in Japan.</title>
        <authorList>
            <person name="Tomihama T."/>
            <person name="Nishi Y."/>
            <person name="Sakai M."/>
            <person name="Ikenaga M."/>
            <person name="Okubo T."/>
            <person name="Ikeda S."/>
        </authorList>
    </citation>
    <scope>NUCLEOTIDE SEQUENCE [LARGE SCALE GENOMIC DNA]</scope>
    <source>
        <strain evidence="5 6">S58</strain>
    </source>
</reference>
<feature type="domain" description="Methyltransferase" evidence="4">
    <location>
        <begin position="42"/>
        <end position="139"/>
    </location>
</feature>
<dbReference type="GO" id="GO:0008168">
    <property type="term" value="F:methyltransferase activity"/>
    <property type="evidence" value="ECO:0007669"/>
    <property type="project" value="UniProtKB-KW"/>
</dbReference>
<name>A0A117EBQ0_STRSC</name>
<dbReference type="CDD" id="cd02440">
    <property type="entry name" value="AdoMet_MTases"/>
    <property type="match status" value="1"/>
</dbReference>